<keyword evidence="10 16" id="KW-0472">Membrane</keyword>
<comment type="similarity">
    <text evidence="3">Belongs to the neuregulin family.</text>
</comment>
<evidence type="ECO:0000256" key="16">
    <source>
        <dbReference type="SAM" id="Phobius"/>
    </source>
</evidence>
<keyword evidence="8 16" id="KW-1133">Transmembrane helix</keyword>
<sequence length="697" mass="75140">MSEGAAAASPPGAASAAAASAEEGTAAAAAAAAAGGGPDGGGEGAAEPPRELRCSDCIVWNRQQTWLCVVPLFIGFIGLGLSLMLLKWIVVGSVKEYVPTDLVDSKGMGQDPFFLSKPSSFPKAMETTTTTTSTASPATPSAGGAASSRTPNRISTRLTTITRAPTRFPGHRVPIRASPRSTTARNTAAPPTVLSTTAPFFSSSTPGSRPPVPGTPSTQAMPSWPTAAYATSSYLHDSTPSWTLSPFQDAATTSSSSSSSSSSTTTTPETTTSPKFHTTTYSTERSEHFKPCRDKDLAYCLNDGECFVIETLTGSHKHCRCKEGYQGVRCDQFLPKTDSILSDPNHLGIEFMESEEVYQRQVLSISCIIFGIVIVGMFCAAFYFKSKKQAKQIQEQLKEPQSGKNYSLKASSTMAKSENLAKNHVQLQSYSKAERHPVTALEKMMESSFAGPQSFPEVPSPDRGSQSVKHHRNLSSCCSPGQRSGMLHRNAFRRTPPSPRSRLGGIVGPAYQQLEESRIPDQDTIPCQGYSSSGLKTQQNASINMQLPSRETNSYFNSLDQKDLLGYSSTRASSVPIIPSVGLEETCMQMPGISEVKSIKWYKNSYSADIVNVSIPVSDCLIAEQQEVKILLETVQEQIRILSDARRSEDYELASVETEDSASENTAFLPLSPTAKSEREAQFVLRNEIQRDSALTK</sequence>
<evidence type="ECO:0000256" key="3">
    <source>
        <dbReference type="ARBA" id="ARBA00008216"/>
    </source>
</evidence>
<feature type="transmembrane region" description="Helical" evidence="16">
    <location>
        <begin position="362"/>
        <end position="384"/>
    </location>
</feature>
<keyword evidence="5" id="KW-0964">Secreted</keyword>
<feature type="transmembrane region" description="Helical" evidence="16">
    <location>
        <begin position="66"/>
        <end position="90"/>
    </location>
</feature>
<keyword evidence="6 14" id="KW-0245">EGF-like domain</keyword>
<organism evidence="18 19">
    <name type="scientific">Enhydra lutris kenyoni</name>
    <name type="common">northern sea otter</name>
    <dbReference type="NCBI Taxonomy" id="391180"/>
    <lineage>
        <taxon>Eukaryota</taxon>
        <taxon>Metazoa</taxon>
        <taxon>Chordata</taxon>
        <taxon>Craniata</taxon>
        <taxon>Vertebrata</taxon>
        <taxon>Euteleostomi</taxon>
        <taxon>Mammalia</taxon>
        <taxon>Eutheria</taxon>
        <taxon>Laurasiatheria</taxon>
        <taxon>Carnivora</taxon>
        <taxon>Caniformia</taxon>
        <taxon>Musteloidea</taxon>
        <taxon>Mustelidae</taxon>
        <taxon>Lutrinae</taxon>
        <taxon>Enhydra</taxon>
    </lineage>
</organism>
<feature type="compositionally biased region" description="Low complexity" evidence="15">
    <location>
        <begin position="252"/>
        <end position="282"/>
    </location>
</feature>
<keyword evidence="4" id="KW-1003">Cell membrane</keyword>
<evidence type="ECO:0000256" key="6">
    <source>
        <dbReference type="ARBA" id="ARBA00022536"/>
    </source>
</evidence>
<reference evidence="19" key="1">
    <citation type="submission" date="2025-08" db="UniProtKB">
        <authorList>
            <consortium name="RefSeq"/>
        </authorList>
    </citation>
    <scope>IDENTIFICATION</scope>
    <source>
        <tissue evidence="19">Blood</tissue>
    </source>
</reference>
<feature type="domain" description="EGF-like" evidence="17">
    <location>
        <begin position="288"/>
        <end position="331"/>
    </location>
</feature>
<evidence type="ECO:0000313" key="18">
    <source>
        <dbReference type="Proteomes" id="UP000248482"/>
    </source>
</evidence>
<feature type="region of interest" description="Disordered" evidence="15">
    <location>
        <begin position="168"/>
        <end position="223"/>
    </location>
</feature>
<gene>
    <name evidence="19" type="primary">LOC111145254</name>
</gene>
<evidence type="ECO:0000256" key="9">
    <source>
        <dbReference type="ARBA" id="ARBA00023030"/>
    </source>
</evidence>
<evidence type="ECO:0000256" key="2">
    <source>
        <dbReference type="ARBA" id="ARBA00004613"/>
    </source>
</evidence>
<dbReference type="GO" id="GO:0038130">
    <property type="term" value="P:ERBB4 signaling pathway"/>
    <property type="evidence" value="ECO:0007669"/>
    <property type="project" value="UniProtKB-ARBA"/>
</dbReference>
<dbReference type="PROSITE" id="PS50026">
    <property type="entry name" value="EGF_3"/>
    <property type="match status" value="1"/>
</dbReference>
<proteinExistence type="inferred from homology"/>
<dbReference type="InterPro" id="IPR040180">
    <property type="entry name" value="Neuregulin"/>
</dbReference>
<evidence type="ECO:0000256" key="11">
    <source>
        <dbReference type="ARBA" id="ARBA00023157"/>
    </source>
</evidence>
<feature type="disulfide bond" evidence="14">
    <location>
        <begin position="321"/>
        <end position="330"/>
    </location>
</feature>
<evidence type="ECO:0000256" key="12">
    <source>
        <dbReference type="ARBA" id="ARBA00063299"/>
    </source>
</evidence>
<evidence type="ECO:0000256" key="15">
    <source>
        <dbReference type="SAM" id="MobiDB-lite"/>
    </source>
</evidence>
<comment type="subcellular location">
    <subcellularLocation>
        <location evidence="1">Cell membrane</location>
        <topology evidence="1">Single-pass type I membrane protein</topology>
    </subcellularLocation>
    <subcellularLocation>
        <location evidence="2">Secreted</location>
    </subcellularLocation>
</comment>
<dbReference type="PANTHER" id="PTHR11100">
    <property type="entry name" value="HEREGULIN-NEUREGULIN FAMILY MEMBER"/>
    <property type="match status" value="1"/>
</dbReference>
<evidence type="ECO:0000256" key="4">
    <source>
        <dbReference type="ARBA" id="ARBA00022475"/>
    </source>
</evidence>
<dbReference type="AlphaFoldDB" id="A0A2Y9J5D6"/>
<accession>A0A2Y9J5D6</accession>
<dbReference type="GO" id="GO:0005615">
    <property type="term" value="C:extracellular space"/>
    <property type="evidence" value="ECO:0007669"/>
    <property type="project" value="TreeGrafter"/>
</dbReference>
<feature type="region of interest" description="Disordered" evidence="15">
    <location>
        <begin position="247"/>
        <end position="282"/>
    </location>
</feature>
<dbReference type="InterPro" id="IPR000742">
    <property type="entry name" value="EGF"/>
</dbReference>
<comment type="caution">
    <text evidence="14">Lacks conserved residue(s) required for the propagation of feature annotation.</text>
</comment>
<dbReference type="GO" id="GO:0035556">
    <property type="term" value="P:intracellular signal transduction"/>
    <property type="evidence" value="ECO:0007669"/>
    <property type="project" value="TreeGrafter"/>
</dbReference>
<dbReference type="SUPFAM" id="SSF57196">
    <property type="entry name" value="EGF/Laminin"/>
    <property type="match status" value="1"/>
</dbReference>
<dbReference type="PROSITE" id="PS01186">
    <property type="entry name" value="EGF_2"/>
    <property type="match status" value="1"/>
</dbReference>
<evidence type="ECO:0000259" key="17">
    <source>
        <dbReference type="PROSITE" id="PS50026"/>
    </source>
</evidence>
<feature type="compositionally biased region" description="Low complexity" evidence="15">
    <location>
        <begin position="195"/>
        <end position="207"/>
    </location>
</feature>
<dbReference type="PANTHER" id="PTHR11100:SF18">
    <property type="entry name" value="PRO-NEUREGULIN-3, MEMBRANE-BOUND ISOFORM"/>
    <property type="match status" value="1"/>
</dbReference>
<dbReference type="GO" id="GO:0008083">
    <property type="term" value="F:growth factor activity"/>
    <property type="evidence" value="ECO:0007669"/>
    <property type="project" value="UniProtKB-KW"/>
</dbReference>
<feature type="region of interest" description="Disordered" evidence="15">
    <location>
        <begin position="449"/>
        <end position="485"/>
    </location>
</feature>
<evidence type="ECO:0000256" key="10">
    <source>
        <dbReference type="ARBA" id="ARBA00023136"/>
    </source>
</evidence>
<feature type="compositionally biased region" description="Low complexity" evidence="15">
    <location>
        <begin position="127"/>
        <end position="148"/>
    </location>
</feature>
<evidence type="ECO:0000256" key="13">
    <source>
        <dbReference type="ARBA" id="ARBA00069446"/>
    </source>
</evidence>
<keyword evidence="7 16" id="KW-0812">Transmembrane</keyword>
<evidence type="ECO:0000256" key="7">
    <source>
        <dbReference type="ARBA" id="ARBA00022692"/>
    </source>
</evidence>
<dbReference type="RefSeq" id="XP_022355756.1">
    <property type="nucleotide sequence ID" value="XM_022500048.1"/>
</dbReference>
<keyword evidence="11 14" id="KW-1015">Disulfide bond</keyword>
<keyword evidence="9" id="KW-0339">Growth factor</keyword>
<comment type="subunit">
    <text evidence="12">Interacts with ERBB4.</text>
</comment>
<name>A0A2Y9J5D6_ENHLU</name>
<evidence type="ECO:0000256" key="5">
    <source>
        <dbReference type="ARBA" id="ARBA00022525"/>
    </source>
</evidence>
<dbReference type="Gene3D" id="2.10.25.10">
    <property type="entry name" value="Laminin"/>
    <property type="match status" value="1"/>
</dbReference>
<keyword evidence="18" id="KW-1185">Reference proteome</keyword>
<dbReference type="GO" id="GO:0007399">
    <property type="term" value="P:nervous system development"/>
    <property type="evidence" value="ECO:0007669"/>
    <property type="project" value="InterPro"/>
</dbReference>
<dbReference type="GeneID" id="111145254"/>
<feature type="compositionally biased region" description="Gly residues" evidence="15">
    <location>
        <begin position="34"/>
        <end position="44"/>
    </location>
</feature>
<dbReference type="GO" id="GO:0048513">
    <property type="term" value="P:animal organ development"/>
    <property type="evidence" value="ECO:0007669"/>
    <property type="project" value="TreeGrafter"/>
</dbReference>
<dbReference type="GO" id="GO:0005886">
    <property type="term" value="C:plasma membrane"/>
    <property type="evidence" value="ECO:0007669"/>
    <property type="project" value="UniProtKB-SubCell"/>
</dbReference>
<feature type="region of interest" description="Disordered" evidence="15">
    <location>
        <begin position="28"/>
        <end position="48"/>
    </location>
</feature>
<evidence type="ECO:0000313" key="19">
    <source>
        <dbReference type="RefSeq" id="XP_022355756.1"/>
    </source>
</evidence>
<evidence type="ECO:0000256" key="1">
    <source>
        <dbReference type="ARBA" id="ARBA00004251"/>
    </source>
</evidence>
<dbReference type="PROSITE" id="PS00022">
    <property type="entry name" value="EGF_1"/>
    <property type="match status" value="1"/>
</dbReference>
<feature type="region of interest" description="Disordered" evidence="15">
    <location>
        <begin position="123"/>
        <end position="156"/>
    </location>
</feature>
<evidence type="ECO:0000256" key="8">
    <source>
        <dbReference type="ARBA" id="ARBA00022989"/>
    </source>
</evidence>
<dbReference type="GO" id="GO:0098978">
    <property type="term" value="C:glutamatergic synapse"/>
    <property type="evidence" value="ECO:0007669"/>
    <property type="project" value="UniProtKB-ARBA"/>
</dbReference>
<dbReference type="FunFam" id="2.10.25.10:FF:000267">
    <property type="entry name" value="pro-neuregulin-3, membrane-bound isoform"/>
    <property type="match status" value="1"/>
</dbReference>
<dbReference type="GO" id="GO:0045499">
    <property type="term" value="F:chemorepellent activity"/>
    <property type="evidence" value="ECO:0007669"/>
    <property type="project" value="TreeGrafter"/>
</dbReference>
<protein>
    <recommendedName>
        <fullName evidence="13">Pro-neuregulin-3, membrane-bound isoform</fullName>
    </recommendedName>
</protein>
<dbReference type="Proteomes" id="UP000248482">
    <property type="component" value="Unplaced"/>
</dbReference>
<evidence type="ECO:0000256" key="14">
    <source>
        <dbReference type="PROSITE-ProRule" id="PRU00076"/>
    </source>
</evidence>